<evidence type="ECO:0000256" key="3">
    <source>
        <dbReference type="PIRSR" id="PIRSR005962-1"/>
    </source>
</evidence>
<dbReference type="InterPro" id="IPR036264">
    <property type="entry name" value="Bact_exopeptidase_dim_dom"/>
</dbReference>
<dbReference type="SUPFAM" id="SSF55031">
    <property type="entry name" value="Bacterial exopeptidase dimerisation domain"/>
    <property type="match status" value="1"/>
</dbReference>
<dbReference type="PANTHER" id="PTHR11014:SF62">
    <property type="entry name" value="IAA-AMINO ACID HYDROLASE ILR1-LIKE 6"/>
    <property type="match status" value="1"/>
</dbReference>
<name>A0AAW1NJ31_9CHLO</name>
<dbReference type="InterPro" id="IPR011650">
    <property type="entry name" value="Peptidase_M20_dimer"/>
</dbReference>
<dbReference type="PANTHER" id="PTHR11014">
    <property type="entry name" value="PEPTIDASE M20 FAMILY MEMBER"/>
    <property type="match status" value="1"/>
</dbReference>
<dbReference type="Pfam" id="PF01546">
    <property type="entry name" value="Peptidase_M20"/>
    <property type="match status" value="1"/>
</dbReference>
<keyword evidence="2" id="KW-0378">Hydrolase</keyword>
<dbReference type="Gene3D" id="3.40.630.10">
    <property type="entry name" value="Zn peptidases"/>
    <property type="match status" value="1"/>
</dbReference>
<dbReference type="Gene3D" id="3.30.70.360">
    <property type="match status" value="1"/>
</dbReference>
<feature type="domain" description="Peptidase M20 dimerisation" evidence="4">
    <location>
        <begin position="152"/>
        <end position="252"/>
    </location>
</feature>
<dbReference type="Pfam" id="PF07687">
    <property type="entry name" value="M20_dimer"/>
    <property type="match status" value="1"/>
</dbReference>
<dbReference type="EMBL" id="JALJOQ010000234">
    <property type="protein sequence ID" value="KAK9788133.1"/>
    <property type="molecule type" value="Genomic_DNA"/>
</dbReference>
<keyword evidence="3" id="KW-0464">Manganese</keyword>
<proteinExistence type="inferred from homology"/>
<sequence length="378" mass="40459">MYDLDNTSSFIRSRLDELNIPYKYPYAKTGIVATIGKGSNVVGLRSDMDALPIEEHSDVPFRSKLKGKMHACGHDAHMTMLLGGAKLLKQHEDELQGTVKLFFQPAEEGGAGGDRMVKEGATKGVKAMFGQHVWPTLALGHIGSRPGAFLAGAQEFHVVIKGKGMHAAMPHLGRDPIAAAAHIISALQLLVSRETPPVGSAVISVTMIHAGEGAYNVVPDTASFGGTIRSLSLEGMKVLKKRFAEVVEHQAAALECTSSIDWMDKDSPAYPPTINDPEAVKFAMGVSKKLLGSDKVNADHEPTMGGEDFAFYGLSGIPSTFMFLGTQNEKIGAVHSLHSPRFKLDESILPTGAALHAALAFEYLNNRDSAKKAGSDEL</sequence>
<comment type="caution">
    <text evidence="5">The sequence shown here is derived from an EMBL/GenBank/DDBJ whole genome shotgun (WGS) entry which is preliminary data.</text>
</comment>
<feature type="binding site" evidence="3">
    <location>
        <position position="338"/>
    </location>
    <ligand>
        <name>Mn(2+)</name>
        <dbReference type="ChEBI" id="CHEBI:29035"/>
        <label>2</label>
    </ligand>
</feature>
<comment type="cofactor">
    <cofactor evidence="3">
        <name>Mn(2+)</name>
        <dbReference type="ChEBI" id="CHEBI:29035"/>
    </cofactor>
    <text evidence="3">The Mn(2+) ion enhances activity.</text>
</comment>
<dbReference type="GO" id="GO:0046872">
    <property type="term" value="F:metal ion binding"/>
    <property type="evidence" value="ECO:0007669"/>
    <property type="project" value="UniProtKB-KW"/>
</dbReference>
<dbReference type="InterPro" id="IPR002933">
    <property type="entry name" value="Peptidase_M20"/>
</dbReference>
<keyword evidence="6" id="KW-1185">Reference proteome</keyword>
<comment type="similarity">
    <text evidence="1">Belongs to the peptidase M20 family.</text>
</comment>
<dbReference type="FunFam" id="3.30.70.360:FF:000001">
    <property type="entry name" value="N-acetyldiaminopimelate deacetylase"/>
    <property type="match status" value="1"/>
</dbReference>
<dbReference type="NCBIfam" id="TIGR01891">
    <property type="entry name" value="amidohydrolases"/>
    <property type="match status" value="1"/>
</dbReference>
<dbReference type="SUPFAM" id="SSF53187">
    <property type="entry name" value="Zn-dependent exopeptidases"/>
    <property type="match status" value="1"/>
</dbReference>
<feature type="binding site" evidence="3">
    <location>
        <position position="74"/>
    </location>
    <ligand>
        <name>Mn(2+)</name>
        <dbReference type="ChEBI" id="CHEBI:29035"/>
        <label>2</label>
    </ligand>
</feature>
<dbReference type="GO" id="GO:0016787">
    <property type="term" value="F:hydrolase activity"/>
    <property type="evidence" value="ECO:0007669"/>
    <property type="project" value="UniProtKB-KW"/>
</dbReference>
<gene>
    <name evidence="5" type="ORF">WJX73_003962</name>
</gene>
<organism evidence="5 6">
    <name type="scientific">Symbiochloris irregularis</name>
    <dbReference type="NCBI Taxonomy" id="706552"/>
    <lineage>
        <taxon>Eukaryota</taxon>
        <taxon>Viridiplantae</taxon>
        <taxon>Chlorophyta</taxon>
        <taxon>core chlorophytes</taxon>
        <taxon>Trebouxiophyceae</taxon>
        <taxon>Trebouxiales</taxon>
        <taxon>Trebouxiaceae</taxon>
        <taxon>Symbiochloris</taxon>
    </lineage>
</organism>
<evidence type="ECO:0000313" key="5">
    <source>
        <dbReference type="EMBL" id="KAK9788133.1"/>
    </source>
</evidence>
<evidence type="ECO:0000256" key="2">
    <source>
        <dbReference type="ARBA" id="ARBA00022801"/>
    </source>
</evidence>
<evidence type="ECO:0000313" key="6">
    <source>
        <dbReference type="Proteomes" id="UP001465755"/>
    </source>
</evidence>
<accession>A0AAW1NJ31</accession>
<dbReference type="PIRSF" id="PIRSF005962">
    <property type="entry name" value="Pept_M20D_amidohydro"/>
    <property type="match status" value="1"/>
</dbReference>
<feature type="binding site" evidence="3">
    <location>
        <position position="108"/>
    </location>
    <ligand>
        <name>Mn(2+)</name>
        <dbReference type="ChEBI" id="CHEBI:29035"/>
        <label>2</label>
    </ligand>
</feature>
<feature type="binding site" evidence="3">
    <location>
        <position position="132"/>
    </location>
    <ligand>
        <name>Mn(2+)</name>
        <dbReference type="ChEBI" id="CHEBI:29035"/>
        <label>2</label>
    </ligand>
</feature>
<protein>
    <recommendedName>
        <fullName evidence="4">Peptidase M20 dimerisation domain-containing protein</fullName>
    </recommendedName>
</protein>
<evidence type="ECO:0000256" key="1">
    <source>
        <dbReference type="ARBA" id="ARBA00006153"/>
    </source>
</evidence>
<keyword evidence="3" id="KW-0479">Metal-binding</keyword>
<reference evidence="5 6" key="1">
    <citation type="journal article" date="2024" name="Nat. Commun.">
        <title>Phylogenomics reveals the evolutionary origins of lichenization in chlorophyte algae.</title>
        <authorList>
            <person name="Puginier C."/>
            <person name="Libourel C."/>
            <person name="Otte J."/>
            <person name="Skaloud P."/>
            <person name="Haon M."/>
            <person name="Grisel S."/>
            <person name="Petersen M."/>
            <person name="Berrin J.G."/>
            <person name="Delaux P.M."/>
            <person name="Dal Grande F."/>
            <person name="Keller J."/>
        </authorList>
    </citation>
    <scope>NUCLEOTIDE SEQUENCE [LARGE SCALE GENOMIC DNA]</scope>
    <source>
        <strain evidence="5 6">SAG 2036</strain>
    </source>
</reference>
<dbReference type="Proteomes" id="UP001465755">
    <property type="component" value="Unassembled WGS sequence"/>
</dbReference>
<dbReference type="InterPro" id="IPR017439">
    <property type="entry name" value="Amidohydrolase"/>
</dbReference>
<feature type="binding site" evidence="3">
    <location>
        <position position="72"/>
    </location>
    <ligand>
        <name>Mn(2+)</name>
        <dbReference type="ChEBI" id="CHEBI:29035"/>
        <label>2</label>
    </ligand>
</feature>
<dbReference type="AlphaFoldDB" id="A0AAW1NJ31"/>
<evidence type="ECO:0000259" key="4">
    <source>
        <dbReference type="Pfam" id="PF07687"/>
    </source>
</evidence>